<dbReference type="NCBIfam" id="TIGR00762">
    <property type="entry name" value="DegV"/>
    <property type="match status" value="1"/>
</dbReference>
<dbReference type="GO" id="GO:0008289">
    <property type="term" value="F:lipid binding"/>
    <property type="evidence" value="ECO:0007669"/>
    <property type="project" value="UniProtKB-KW"/>
</dbReference>
<organism evidence="2 3">
    <name type="scientific">Thermanaerothrix daxensis</name>
    <dbReference type="NCBI Taxonomy" id="869279"/>
    <lineage>
        <taxon>Bacteria</taxon>
        <taxon>Bacillati</taxon>
        <taxon>Chloroflexota</taxon>
        <taxon>Anaerolineae</taxon>
        <taxon>Anaerolineales</taxon>
        <taxon>Anaerolineaceae</taxon>
        <taxon>Thermanaerothrix</taxon>
    </lineage>
</organism>
<dbReference type="PATRIC" id="fig|869279.4.peg.1810"/>
<dbReference type="InterPro" id="IPR003797">
    <property type="entry name" value="DegV"/>
</dbReference>
<dbReference type="SUPFAM" id="SSF82549">
    <property type="entry name" value="DAK1/DegV-like"/>
    <property type="match status" value="1"/>
</dbReference>
<dbReference type="STRING" id="869279.SE15_10955"/>
<evidence type="ECO:0000313" key="3">
    <source>
        <dbReference type="Proteomes" id="UP000050544"/>
    </source>
</evidence>
<dbReference type="EMBL" id="LGKO01000005">
    <property type="protein sequence ID" value="KPL82616.1"/>
    <property type="molecule type" value="Genomic_DNA"/>
</dbReference>
<comment type="caution">
    <text evidence="2">The sequence shown here is derived from an EMBL/GenBank/DDBJ whole genome shotgun (WGS) entry which is preliminary data.</text>
</comment>
<dbReference type="PROSITE" id="PS51482">
    <property type="entry name" value="DEGV"/>
    <property type="match status" value="1"/>
</dbReference>
<dbReference type="PANTHER" id="PTHR33434">
    <property type="entry name" value="DEGV DOMAIN-CONTAINING PROTEIN DR_1986-RELATED"/>
    <property type="match status" value="1"/>
</dbReference>
<dbReference type="InterPro" id="IPR050270">
    <property type="entry name" value="DegV_domain_contain"/>
</dbReference>
<proteinExistence type="predicted"/>
<sequence>MSKVAVVTDSTAYIPRSLSQGLPIYVVPLQVVWGEETYRDGIDIQPLEFYTRLKTAKVMPSTSQPSPEAFRQVYATLLEEDYDIVSIHISAKLSGTLDSAIQAREMLKSERIALIDSKVTAMALGYHVLSVARAAAQGASFEACKDLAERAVNHTGAVFVVSTLEFLHRGGRIGGAAAFLGTALNLKPLLELRDGRVEAVERIRTMRKALERLLELLDERVGQRSPLRLACLHANAPEEAEALMERVRQRYPQERLVELVMAEVSPVIGTHTGPGTVGIAYMAGM</sequence>
<dbReference type="OrthoDB" id="9780660at2"/>
<dbReference type="Pfam" id="PF02645">
    <property type="entry name" value="DegV"/>
    <property type="match status" value="1"/>
</dbReference>
<dbReference type="Gene3D" id="3.30.1180.10">
    <property type="match status" value="1"/>
</dbReference>
<evidence type="ECO:0000256" key="1">
    <source>
        <dbReference type="ARBA" id="ARBA00023121"/>
    </source>
</evidence>
<dbReference type="Gene3D" id="3.40.50.10170">
    <property type="match status" value="1"/>
</dbReference>
<evidence type="ECO:0000313" key="2">
    <source>
        <dbReference type="EMBL" id="KPL82616.1"/>
    </source>
</evidence>
<accession>A0A0P6YBX5</accession>
<dbReference type="InterPro" id="IPR043168">
    <property type="entry name" value="DegV_C"/>
</dbReference>
<protein>
    <recommendedName>
        <fullName evidence="4">DegV family protein</fullName>
    </recommendedName>
</protein>
<keyword evidence="1" id="KW-0446">Lipid-binding</keyword>
<dbReference type="RefSeq" id="WP_054522141.1">
    <property type="nucleotide sequence ID" value="NZ_LGKO01000005.1"/>
</dbReference>
<dbReference type="AlphaFoldDB" id="A0A0P6YBX5"/>
<dbReference type="PANTHER" id="PTHR33434:SF2">
    <property type="entry name" value="FATTY ACID-BINDING PROTEIN TM_1468"/>
    <property type="match status" value="1"/>
</dbReference>
<gene>
    <name evidence="2" type="ORF">SE15_10955</name>
</gene>
<dbReference type="Proteomes" id="UP000050544">
    <property type="component" value="Unassembled WGS sequence"/>
</dbReference>
<name>A0A0P6YBX5_9CHLR</name>
<keyword evidence="3" id="KW-1185">Reference proteome</keyword>
<evidence type="ECO:0008006" key="4">
    <source>
        <dbReference type="Google" id="ProtNLM"/>
    </source>
</evidence>
<reference evidence="2 3" key="1">
    <citation type="submission" date="2015-07" db="EMBL/GenBank/DDBJ databases">
        <title>Whole genome sequence of Thermanaerothrix daxensis DSM 23592.</title>
        <authorList>
            <person name="Hemp J."/>
            <person name="Ward L.M."/>
            <person name="Pace L.A."/>
            <person name="Fischer W.W."/>
        </authorList>
    </citation>
    <scope>NUCLEOTIDE SEQUENCE [LARGE SCALE GENOMIC DNA]</scope>
    <source>
        <strain evidence="2 3">GNS-1</strain>
    </source>
</reference>